<reference evidence="2" key="1">
    <citation type="submission" date="2014-09" db="EMBL/GenBank/DDBJ databases">
        <authorList>
            <person name="Magalhaes I.L.F."/>
            <person name="Oliveira U."/>
            <person name="Santos F.R."/>
            <person name="Vidigal T.H.D.A."/>
            <person name="Brescovit A.D."/>
            <person name="Santos A.J."/>
        </authorList>
    </citation>
    <scope>NUCLEOTIDE SEQUENCE</scope>
    <source>
        <tissue evidence="2">Shoot tissue taken approximately 20 cm above the soil surface</tissue>
    </source>
</reference>
<name>A0A0A9BP16_ARUDO</name>
<accession>A0A0A9BP16</accession>
<feature type="transmembrane region" description="Helical" evidence="1">
    <location>
        <begin position="6"/>
        <end position="29"/>
    </location>
</feature>
<keyword evidence="1" id="KW-0812">Transmembrane</keyword>
<organism evidence="2">
    <name type="scientific">Arundo donax</name>
    <name type="common">Giant reed</name>
    <name type="synonym">Donax arundinaceus</name>
    <dbReference type="NCBI Taxonomy" id="35708"/>
    <lineage>
        <taxon>Eukaryota</taxon>
        <taxon>Viridiplantae</taxon>
        <taxon>Streptophyta</taxon>
        <taxon>Embryophyta</taxon>
        <taxon>Tracheophyta</taxon>
        <taxon>Spermatophyta</taxon>
        <taxon>Magnoliopsida</taxon>
        <taxon>Liliopsida</taxon>
        <taxon>Poales</taxon>
        <taxon>Poaceae</taxon>
        <taxon>PACMAD clade</taxon>
        <taxon>Arundinoideae</taxon>
        <taxon>Arundineae</taxon>
        <taxon>Arundo</taxon>
    </lineage>
</organism>
<evidence type="ECO:0000313" key="2">
    <source>
        <dbReference type="EMBL" id="JAD65659.1"/>
    </source>
</evidence>
<keyword evidence="1" id="KW-1133">Transmembrane helix</keyword>
<keyword evidence="1" id="KW-0472">Membrane</keyword>
<protein>
    <submittedName>
        <fullName evidence="2">Uncharacterized protein</fullName>
    </submittedName>
</protein>
<sequence>MLDNNHQLWLSITSFNILLAKIWHINMWIKTITCMARFYQPASYQLVAYAD</sequence>
<dbReference type="AlphaFoldDB" id="A0A0A9BP16"/>
<proteinExistence type="predicted"/>
<reference evidence="2" key="2">
    <citation type="journal article" date="2015" name="Data Brief">
        <title>Shoot transcriptome of the giant reed, Arundo donax.</title>
        <authorList>
            <person name="Barrero R.A."/>
            <person name="Guerrero F.D."/>
            <person name="Moolhuijzen P."/>
            <person name="Goolsby J.A."/>
            <person name="Tidwell J."/>
            <person name="Bellgard S.E."/>
            <person name="Bellgard M.I."/>
        </authorList>
    </citation>
    <scope>NUCLEOTIDE SEQUENCE</scope>
    <source>
        <tissue evidence="2">Shoot tissue taken approximately 20 cm above the soil surface</tissue>
    </source>
</reference>
<evidence type="ECO:0000256" key="1">
    <source>
        <dbReference type="SAM" id="Phobius"/>
    </source>
</evidence>
<dbReference type="EMBL" id="GBRH01232236">
    <property type="protein sequence ID" value="JAD65659.1"/>
    <property type="molecule type" value="Transcribed_RNA"/>
</dbReference>